<dbReference type="HOGENOM" id="CLU_061015_1_1_1"/>
<dbReference type="InterPro" id="IPR031309">
    <property type="entry name" value="Ribosomal_uL5_C"/>
</dbReference>
<dbReference type="PIRSF" id="PIRSF002161">
    <property type="entry name" value="Ribosomal_L5"/>
    <property type="match status" value="1"/>
</dbReference>
<dbReference type="STRING" id="930990.A0A067MIU2"/>
<feature type="domain" description="Large ribosomal subunit protein uL5 C-terminal" evidence="5">
    <location>
        <begin position="58"/>
        <end position="165"/>
    </location>
</feature>
<dbReference type="PANTHER" id="PTHR11994">
    <property type="entry name" value="60S RIBOSOMAL PROTEIN L11-RELATED"/>
    <property type="match status" value="1"/>
</dbReference>
<dbReference type="OrthoDB" id="539541at2759"/>
<evidence type="ECO:0000256" key="4">
    <source>
        <dbReference type="RuleBase" id="RU003930"/>
    </source>
</evidence>
<evidence type="ECO:0000256" key="3">
    <source>
        <dbReference type="ARBA" id="ARBA00023274"/>
    </source>
</evidence>
<evidence type="ECO:0000256" key="1">
    <source>
        <dbReference type="ARBA" id="ARBA00008553"/>
    </source>
</evidence>
<dbReference type="EMBL" id="KL198058">
    <property type="protein sequence ID" value="KDQ11481.1"/>
    <property type="molecule type" value="Genomic_DNA"/>
</dbReference>
<dbReference type="Proteomes" id="UP000027195">
    <property type="component" value="Unassembled WGS sequence"/>
</dbReference>
<organism evidence="6 7">
    <name type="scientific">Botryobasidium botryosum (strain FD-172 SS1)</name>
    <dbReference type="NCBI Taxonomy" id="930990"/>
    <lineage>
        <taxon>Eukaryota</taxon>
        <taxon>Fungi</taxon>
        <taxon>Dikarya</taxon>
        <taxon>Basidiomycota</taxon>
        <taxon>Agaricomycotina</taxon>
        <taxon>Agaricomycetes</taxon>
        <taxon>Cantharellales</taxon>
        <taxon>Botryobasidiaceae</taxon>
        <taxon>Botryobasidium</taxon>
    </lineage>
</organism>
<evidence type="ECO:0000256" key="2">
    <source>
        <dbReference type="ARBA" id="ARBA00022980"/>
    </source>
</evidence>
<dbReference type="Gene3D" id="3.30.1440.10">
    <property type="match status" value="1"/>
</dbReference>
<comment type="similarity">
    <text evidence="1 4">Belongs to the universal ribosomal protein uL5 family.</text>
</comment>
<reference evidence="7" key="1">
    <citation type="journal article" date="2014" name="Proc. Natl. Acad. Sci. U.S.A.">
        <title>Extensive sampling of basidiomycete genomes demonstrates inadequacy of the white-rot/brown-rot paradigm for wood decay fungi.</title>
        <authorList>
            <person name="Riley R."/>
            <person name="Salamov A.A."/>
            <person name="Brown D.W."/>
            <person name="Nagy L.G."/>
            <person name="Floudas D."/>
            <person name="Held B.W."/>
            <person name="Levasseur A."/>
            <person name="Lombard V."/>
            <person name="Morin E."/>
            <person name="Otillar R."/>
            <person name="Lindquist E.A."/>
            <person name="Sun H."/>
            <person name="LaButti K.M."/>
            <person name="Schmutz J."/>
            <person name="Jabbour D."/>
            <person name="Luo H."/>
            <person name="Baker S.E."/>
            <person name="Pisabarro A.G."/>
            <person name="Walton J.D."/>
            <person name="Blanchette R.A."/>
            <person name="Henrissat B."/>
            <person name="Martin F."/>
            <person name="Cullen D."/>
            <person name="Hibbett D.S."/>
            <person name="Grigoriev I.V."/>
        </authorList>
    </citation>
    <scope>NUCLEOTIDE SEQUENCE [LARGE SCALE GENOMIC DNA]</scope>
    <source>
        <strain evidence="7">FD-172 SS1</strain>
    </source>
</reference>
<dbReference type="InterPro" id="IPR002132">
    <property type="entry name" value="Ribosomal_uL5"/>
</dbReference>
<keyword evidence="2 4" id="KW-0689">Ribosomal protein</keyword>
<evidence type="ECO:0000313" key="7">
    <source>
        <dbReference type="Proteomes" id="UP000027195"/>
    </source>
</evidence>
<name>A0A067MIU2_BOTB1</name>
<proteinExistence type="inferred from homology"/>
<accession>A0A067MIU2</accession>
<gene>
    <name evidence="6" type="ORF">BOTBODRAFT_35355</name>
</gene>
<dbReference type="AlphaFoldDB" id="A0A067MIU2"/>
<evidence type="ECO:0000313" key="6">
    <source>
        <dbReference type="EMBL" id="KDQ11481.1"/>
    </source>
</evidence>
<protein>
    <recommendedName>
        <fullName evidence="5">Large ribosomal subunit protein uL5 C-terminal domain-containing protein</fullName>
    </recommendedName>
</protein>
<dbReference type="GO" id="GO:0003735">
    <property type="term" value="F:structural constituent of ribosome"/>
    <property type="evidence" value="ECO:0007669"/>
    <property type="project" value="InterPro"/>
</dbReference>
<dbReference type="InterPro" id="IPR022803">
    <property type="entry name" value="Ribosomal_uL5_dom_sf"/>
</dbReference>
<dbReference type="SUPFAM" id="SSF55282">
    <property type="entry name" value="RL5-like"/>
    <property type="match status" value="1"/>
</dbReference>
<dbReference type="GO" id="GO:0005840">
    <property type="term" value="C:ribosome"/>
    <property type="evidence" value="ECO:0007669"/>
    <property type="project" value="UniProtKB-KW"/>
</dbReference>
<dbReference type="InParanoid" id="A0A067MIU2"/>
<dbReference type="GO" id="GO:1990904">
    <property type="term" value="C:ribonucleoprotein complex"/>
    <property type="evidence" value="ECO:0007669"/>
    <property type="project" value="UniProtKB-KW"/>
</dbReference>
<dbReference type="Pfam" id="PF00673">
    <property type="entry name" value="Ribosomal_L5_C"/>
    <property type="match status" value="1"/>
</dbReference>
<evidence type="ECO:0000259" key="5">
    <source>
        <dbReference type="Pfam" id="PF00673"/>
    </source>
</evidence>
<dbReference type="GO" id="GO:0006412">
    <property type="term" value="P:translation"/>
    <property type="evidence" value="ECO:0007669"/>
    <property type="project" value="InterPro"/>
</dbReference>
<keyword evidence="3 4" id="KW-0687">Ribonucleoprotein</keyword>
<sequence length="168" mass="17988">MVKEAISNKHALITAIAAFRAMSGMTSRGGGISSSQGVQIITSTSGVAEFKVRAGLELAVKVEIKGDKMYDFLGTLVDFVLPRMREFPGIVMPAPSATSNSVSAMSGVVAFGLPPTAMGLFPQVEINQDSYPRMHGFHMHFLTNAKGKGAQNRARALLSGFQIPFVRR</sequence>
<keyword evidence="7" id="KW-1185">Reference proteome</keyword>